<dbReference type="AlphaFoldDB" id="A0A0W7WM13"/>
<accession>A0A0W7WM13</accession>
<sequence length="174" mass="18674">MTTAYRKLSRADFRQRVRRVDPGYHYLGQTGRPPQKKRQRPLVACLLGFGWAYLVISVGANRAFIESSLQAGSLPAEYHGAIFGGLAMLMAASGVMLLIHLFRFVARTGGRRANSGGLLAGALGAAVLVYTPPGVWSAGYQMLDGNSRSLLQTASSTLPDLDLGQVSLVSSFSR</sequence>
<keyword evidence="1" id="KW-0812">Transmembrane</keyword>
<name>A0A0W7WM13_9RHOB</name>
<dbReference type="EMBL" id="LPXO01000003">
    <property type="protein sequence ID" value="KUF11599.1"/>
    <property type="molecule type" value="Genomic_DNA"/>
</dbReference>
<keyword evidence="3" id="KW-1185">Reference proteome</keyword>
<reference evidence="2 3" key="1">
    <citation type="submission" date="2015-12" db="EMBL/GenBank/DDBJ databases">
        <authorList>
            <person name="Shamseldin A."/>
            <person name="Moawad H."/>
            <person name="Abd El-Rahim W.M."/>
            <person name="Sadowsky M.J."/>
        </authorList>
    </citation>
    <scope>NUCLEOTIDE SEQUENCE [LARGE SCALE GENOMIC DNA]</scope>
    <source>
        <strain evidence="2 3">SJ5A-1</strain>
    </source>
</reference>
<feature type="transmembrane region" description="Helical" evidence="1">
    <location>
        <begin position="80"/>
        <end position="105"/>
    </location>
</feature>
<dbReference type="Proteomes" id="UP000054396">
    <property type="component" value="Unassembled WGS sequence"/>
</dbReference>
<evidence type="ECO:0000313" key="2">
    <source>
        <dbReference type="EMBL" id="KUF11599.1"/>
    </source>
</evidence>
<evidence type="ECO:0000313" key="3">
    <source>
        <dbReference type="Proteomes" id="UP000054396"/>
    </source>
</evidence>
<gene>
    <name evidence="2" type="ORF">AVJ23_07535</name>
</gene>
<organism evidence="2 3">
    <name type="scientific">Pseudoponticoccus marisrubri</name>
    <dbReference type="NCBI Taxonomy" id="1685382"/>
    <lineage>
        <taxon>Bacteria</taxon>
        <taxon>Pseudomonadati</taxon>
        <taxon>Pseudomonadota</taxon>
        <taxon>Alphaproteobacteria</taxon>
        <taxon>Rhodobacterales</taxon>
        <taxon>Roseobacteraceae</taxon>
        <taxon>Pseudoponticoccus</taxon>
    </lineage>
</organism>
<dbReference type="OrthoDB" id="7844799at2"/>
<proteinExistence type="predicted"/>
<feature type="transmembrane region" description="Helical" evidence="1">
    <location>
        <begin position="42"/>
        <end position="60"/>
    </location>
</feature>
<keyword evidence="1" id="KW-0472">Membrane</keyword>
<evidence type="ECO:0000256" key="1">
    <source>
        <dbReference type="SAM" id="Phobius"/>
    </source>
</evidence>
<comment type="caution">
    <text evidence="2">The sequence shown here is derived from an EMBL/GenBank/DDBJ whole genome shotgun (WGS) entry which is preliminary data.</text>
</comment>
<keyword evidence="1" id="KW-1133">Transmembrane helix</keyword>
<protein>
    <submittedName>
        <fullName evidence="2">Uncharacterized protein</fullName>
    </submittedName>
</protein>
<feature type="transmembrane region" description="Helical" evidence="1">
    <location>
        <begin position="117"/>
        <end position="136"/>
    </location>
</feature>
<dbReference type="RefSeq" id="WP_058861545.1">
    <property type="nucleotide sequence ID" value="NZ_LPXO01000003.1"/>
</dbReference>